<keyword evidence="3" id="KW-0472">Membrane</keyword>
<evidence type="ECO:0000259" key="4">
    <source>
        <dbReference type="PROSITE" id="PS50089"/>
    </source>
</evidence>
<feature type="compositionally biased region" description="Basic and acidic residues" evidence="2">
    <location>
        <begin position="503"/>
        <end position="517"/>
    </location>
</feature>
<evidence type="ECO:0000256" key="1">
    <source>
        <dbReference type="PROSITE-ProRule" id="PRU00175"/>
    </source>
</evidence>
<accession>A0A6A6JA70</accession>
<proteinExistence type="predicted"/>
<dbReference type="Pfam" id="PF13639">
    <property type="entry name" value="zf-RING_2"/>
    <property type="match status" value="1"/>
</dbReference>
<dbReference type="GO" id="GO:0005737">
    <property type="term" value="C:cytoplasm"/>
    <property type="evidence" value="ECO:0007669"/>
    <property type="project" value="TreeGrafter"/>
</dbReference>
<dbReference type="InterPro" id="IPR051826">
    <property type="entry name" value="E3_ubiquitin-ligase_domain"/>
</dbReference>
<keyword evidence="6" id="KW-1185">Reference proteome</keyword>
<dbReference type="SMART" id="SM00184">
    <property type="entry name" value="RING"/>
    <property type="match status" value="1"/>
</dbReference>
<sequence>MTASRIDIFTVRFPDPSSPSFNDDQRWITLPTNVSFRYPITDNIQTLSSKNAGYDASGILYVPELRSDECKKSEEAYVPANATRSRNLPSSNPGIPLIALAPWFSPTCMKEYLESVRKDSVRVLFVFQPGTDRAMPPPMADASWGLGDGGAWKSANDFPTYAINAASGSVILAQMTLYSGNLSEVPHGKDLSSALDSTDYVRLWARVETDAVNRLPSLWVFLIIVLAILMTIIAATSLTMHCVQRRRREELRRRVINGEINLEAVGVKRLTVPREFLEKLPSYTYSAPAHDSENTMPQLPPSVLLASSTGPDSQPTAGARPWMRSSSAPSLSRADGQSPAFSQPSCPICLDDFESNETQVRELPCRHIFHPDCIDPYLLNNSSLCPICKESVMPSGYCPTRITNVMVRRERMLRRAGNRRPSGPASSLGPLSSPIHLGLLGSRIGGVISGRRVFSAPDHRRARSDEEMAISNAAPLSTDAAPGTATSSGATPLSARSDPGCGEIDHEERRERARERALTLLGNRHVPSGDEDEEASGPWWRRGLRKVFPGFR</sequence>
<evidence type="ECO:0000256" key="2">
    <source>
        <dbReference type="SAM" id="MobiDB-lite"/>
    </source>
</evidence>
<organism evidence="5 6">
    <name type="scientific">Westerdykella ornata</name>
    <dbReference type="NCBI Taxonomy" id="318751"/>
    <lineage>
        <taxon>Eukaryota</taxon>
        <taxon>Fungi</taxon>
        <taxon>Dikarya</taxon>
        <taxon>Ascomycota</taxon>
        <taxon>Pezizomycotina</taxon>
        <taxon>Dothideomycetes</taxon>
        <taxon>Pleosporomycetidae</taxon>
        <taxon>Pleosporales</taxon>
        <taxon>Sporormiaceae</taxon>
        <taxon>Westerdykella</taxon>
    </lineage>
</organism>
<dbReference type="Gene3D" id="3.30.40.10">
    <property type="entry name" value="Zinc/RING finger domain, C3HC4 (zinc finger)"/>
    <property type="match status" value="1"/>
</dbReference>
<dbReference type="Proteomes" id="UP000800097">
    <property type="component" value="Unassembled WGS sequence"/>
</dbReference>
<dbReference type="RefSeq" id="XP_033651020.1">
    <property type="nucleotide sequence ID" value="XM_033799026.1"/>
</dbReference>
<dbReference type="OrthoDB" id="21204at2759"/>
<dbReference type="SUPFAM" id="SSF57850">
    <property type="entry name" value="RING/U-box"/>
    <property type="match status" value="1"/>
</dbReference>
<feature type="region of interest" description="Disordered" evidence="2">
    <location>
        <begin position="288"/>
        <end position="339"/>
    </location>
</feature>
<evidence type="ECO:0000256" key="3">
    <source>
        <dbReference type="SAM" id="Phobius"/>
    </source>
</evidence>
<keyword evidence="3" id="KW-0812">Transmembrane</keyword>
<dbReference type="PROSITE" id="PS50089">
    <property type="entry name" value="ZF_RING_2"/>
    <property type="match status" value="1"/>
</dbReference>
<dbReference type="PANTHER" id="PTHR22765:SF416">
    <property type="entry name" value="E3 UBIQUITIN-PROTEIN LIGASE GODZILLA"/>
    <property type="match status" value="1"/>
</dbReference>
<keyword evidence="1" id="KW-0863">Zinc-finger</keyword>
<feature type="region of interest" description="Disordered" evidence="2">
    <location>
        <begin position="472"/>
        <end position="539"/>
    </location>
</feature>
<name>A0A6A6JA70_WESOR</name>
<dbReference type="AlphaFoldDB" id="A0A6A6JA70"/>
<dbReference type="GO" id="GO:0061630">
    <property type="term" value="F:ubiquitin protein ligase activity"/>
    <property type="evidence" value="ECO:0007669"/>
    <property type="project" value="TreeGrafter"/>
</dbReference>
<dbReference type="CDD" id="cd16454">
    <property type="entry name" value="RING-H2_PA-TM-RING"/>
    <property type="match status" value="1"/>
</dbReference>
<feature type="transmembrane region" description="Helical" evidence="3">
    <location>
        <begin position="218"/>
        <end position="243"/>
    </location>
</feature>
<dbReference type="EMBL" id="ML986510">
    <property type="protein sequence ID" value="KAF2273481.1"/>
    <property type="molecule type" value="Genomic_DNA"/>
</dbReference>
<dbReference type="GO" id="GO:0006511">
    <property type="term" value="P:ubiquitin-dependent protein catabolic process"/>
    <property type="evidence" value="ECO:0007669"/>
    <property type="project" value="TreeGrafter"/>
</dbReference>
<feature type="compositionally biased region" description="Polar residues" evidence="2">
    <location>
        <begin position="305"/>
        <end position="316"/>
    </location>
</feature>
<evidence type="ECO:0000313" key="6">
    <source>
        <dbReference type="Proteomes" id="UP000800097"/>
    </source>
</evidence>
<dbReference type="GeneID" id="54552201"/>
<dbReference type="PANTHER" id="PTHR22765">
    <property type="entry name" value="RING FINGER AND PROTEASE ASSOCIATED DOMAIN-CONTAINING"/>
    <property type="match status" value="1"/>
</dbReference>
<feature type="compositionally biased region" description="Low complexity" evidence="2">
    <location>
        <begin position="477"/>
        <end position="492"/>
    </location>
</feature>
<keyword evidence="3" id="KW-1133">Transmembrane helix</keyword>
<gene>
    <name evidence="5" type="ORF">EI97DRAFT_436127</name>
</gene>
<keyword evidence="1" id="KW-0862">Zinc</keyword>
<dbReference type="GO" id="GO:0008270">
    <property type="term" value="F:zinc ion binding"/>
    <property type="evidence" value="ECO:0007669"/>
    <property type="project" value="UniProtKB-KW"/>
</dbReference>
<dbReference type="InterPro" id="IPR001841">
    <property type="entry name" value="Znf_RING"/>
</dbReference>
<reference evidence="5" key="1">
    <citation type="journal article" date="2020" name="Stud. Mycol.">
        <title>101 Dothideomycetes genomes: a test case for predicting lifestyles and emergence of pathogens.</title>
        <authorList>
            <person name="Haridas S."/>
            <person name="Albert R."/>
            <person name="Binder M."/>
            <person name="Bloem J."/>
            <person name="Labutti K."/>
            <person name="Salamov A."/>
            <person name="Andreopoulos B."/>
            <person name="Baker S."/>
            <person name="Barry K."/>
            <person name="Bills G."/>
            <person name="Bluhm B."/>
            <person name="Cannon C."/>
            <person name="Castanera R."/>
            <person name="Culley D."/>
            <person name="Daum C."/>
            <person name="Ezra D."/>
            <person name="Gonzalez J."/>
            <person name="Henrissat B."/>
            <person name="Kuo A."/>
            <person name="Liang C."/>
            <person name="Lipzen A."/>
            <person name="Lutzoni F."/>
            <person name="Magnuson J."/>
            <person name="Mondo S."/>
            <person name="Nolan M."/>
            <person name="Ohm R."/>
            <person name="Pangilinan J."/>
            <person name="Park H.-J."/>
            <person name="Ramirez L."/>
            <person name="Alfaro M."/>
            <person name="Sun H."/>
            <person name="Tritt A."/>
            <person name="Yoshinaga Y."/>
            <person name="Zwiers L.-H."/>
            <person name="Turgeon B."/>
            <person name="Goodwin S."/>
            <person name="Spatafora J."/>
            <person name="Crous P."/>
            <person name="Grigoriev I."/>
        </authorList>
    </citation>
    <scope>NUCLEOTIDE SEQUENCE</scope>
    <source>
        <strain evidence="5">CBS 379.55</strain>
    </source>
</reference>
<dbReference type="InterPro" id="IPR013083">
    <property type="entry name" value="Znf_RING/FYVE/PHD"/>
</dbReference>
<protein>
    <recommendedName>
        <fullName evidence="4">RING-type domain-containing protein</fullName>
    </recommendedName>
</protein>
<keyword evidence="1" id="KW-0479">Metal-binding</keyword>
<evidence type="ECO:0000313" key="5">
    <source>
        <dbReference type="EMBL" id="KAF2273481.1"/>
    </source>
</evidence>
<feature type="domain" description="RING-type" evidence="4">
    <location>
        <begin position="346"/>
        <end position="389"/>
    </location>
</feature>